<dbReference type="AlphaFoldDB" id="A0A0L6UVW1"/>
<keyword evidence="2" id="KW-1185">Reference proteome</keyword>
<evidence type="ECO:0000313" key="2">
    <source>
        <dbReference type="Proteomes" id="UP000037035"/>
    </source>
</evidence>
<dbReference type="VEuPathDB" id="FungiDB:VP01_347g1"/>
<accession>A0A0L6UVW1</accession>
<gene>
    <name evidence="1" type="ORF">VP01_347g1</name>
</gene>
<proteinExistence type="predicted"/>
<dbReference type="Proteomes" id="UP000037035">
    <property type="component" value="Unassembled WGS sequence"/>
</dbReference>
<evidence type="ECO:0000313" key="1">
    <source>
        <dbReference type="EMBL" id="KNZ52691.1"/>
    </source>
</evidence>
<organism evidence="1 2">
    <name type="scientific">Puccinia sorghi</name>
    <dbReference type="NCBI Taxonomy" id="27349"/>
    <lineage>
        <taxon>Eukaryota</taxon>
        <taxon>Fungi</taxon>
        <taxon>Dikarya</taxon>
        <taxon>Basidiomycota</taxon>
        <taxon>Pucciniomycotina</taxon>
        <taxon>Pucciniomycetes</taxon>
        <taxon>Pucciniales</taxon>
        <taxon>Pucciniaceae</taxon>
        <taxon>Puccinia</taxon>
    </lineage>
</organism>
<comment type="caution">
    <text evidence="1">The sequence shown here is derived from an EMBL/GenBank/DDBJ whole genome shotgun (WGS) entry which is preliminary data.</text>
</comment>
<name>A0A0L6UVW1_9BASI</name>
<dbReference type="EMBL" id="LAVV01008479">
    <property type="protein sequence ID" value="KNZ52691.1"/>
    <property type="molecule type" value="Genomic_DNA"/>
</dbReference>
<protein>
    <submittedName>
        <fullName evidence="1">Uncharacterized protein</fullName>
    </submittedName>
</protein>
<sequence>MTQNYSLELETTPSLEQLDNLIQGLPQSSKTSTTTSPKEKALKSLKKNRHAHLTSYPIVSPPPVPCPWQQLLKTYSYFAQLICLVRDQISLWAQTMAHNKEVSINNPQNSPPFNFITKEEYHLQLNGSTSPKTPCLLPDKGHPENTLPASSSHFSTAGPFTGTIGANIPSLPPRSYGFPPYPMP</sequence>
<reference evidence="1 2" key="1">
    <citation type="submission" date="2015-08" db="EMBL/GenBank/DDBJ databases">
        <title>Next Generation Sequencing and Analysis of the Genome of Puccinia sorghi L Schw, the Causal Agent of Maize Common Rust.</title>
        <authorList>
            <person name="Rochi L."/>
            <person name="Burguener G."/>
            <person name="Darino M."/>
            <person name="Turjanski A."/>
            <person name="Kreff E."/>
            <person name="Dieguez M.J."/>
            <person name="Sacco F."/>
        </authorList>
    </citation>
    <scope>NUCLEOTIDE SEQUENCE [LARGE SCALE GENOMIC DNA]</scope>
    <source>
        <strain evidence="1 2">RO10H11247</strain>
    </source>
</reference>